<organism evidence="1">
    <name type="scientific">bioreactor metagenome</name>
    <dbReference type="NCBI Taxonomy" id="1076179"/>
    <lineage>
        <taxon>unclassified sequences</taxon>
        <taxon>metagenomes</taxon>
        <taxon>ecological metagenomes</taxon>
    </lineage>
</organism>
<reference evidence="1" key="1">
    <citation type="submission" date="2019-08" db="EMBL/GenBank/DDBJ databases">
        <authorList>
            <person name="Kucharzyk K."/>
            <person name="Murdoch R.W."/>
            <person name="Higgins S."/>
            <person name="Loffler F."/>
        </authorList>
    </citation>
    <scope>NUCLEOTIDE SEQUENCE</scope>
</reference>
<sequence length="115" mass="13343">MDIIPDFHMRLKVNPRNNSVIFAADVHSVFDMAWFTLARMIVDFGPPENAEQRKKEYEGTLTTCPICGKAFIRKNNRHTYCDKIECKRVYNAQRAKKSRDKLKLEATKAKNTGLH</sequence>
<dbReference type="EMBL" id="VSSQ01021528">
    <property type="protein sequence ID" value="MPM67164.1"/>
    <property type="molecule type" value="Genomic_DNA"/>
</dbReference>
<gene>
    <name evidence="1" type="ORF">SDC9_114081</name>
</gene>
<dbReference type="AlphaFoldDB" id="A0A645BZL6"/>
<comment type="caution">
    <text evidence="1">The sequence shown here is derived from an EMBL/GenBank/DDBJ whole genome shotgun (WGS) entry which is preliminary data.</text>
</comment>
<accession>A0A645BZL6</accession>
<name>A0A645BZL6_9ZZZZ</name>
<evidence type="ECO:0000313" key="1">
    <source>
        <dbReference type="EMBL" id="MPM67164.1"/>
    </source>
</evidence>
<proteinExistence type="predicted"/>
<protein>
    <submittedName>
        <fullName evidence="1">Uncharacterized protein</fullName>
    </submittedName>
</protein>